<evidence type="ECO:0000313" key="2">
    <source>
        <dbReference type="Proteomes" id="UP000217265"/>
    </source>
</evidence>
<protein>
    <recommendedName>
        <fullName evidence="3">PDZ domain-containing protein</fullName>
    </recommendedName>
</protein>
<evidence type="ECO:0000313" key="1">
    <source>
        <dbReference type="EMBL" id="ATC65663.1"/>
    </source>
</evidence>
<proteinExistence type="predicted"/>
<dbReference type="AlphaFoldDB" id="A0A290QB38"/>
<dbReference type="SUPFAM" id="SSF53474">
    <property type="entry name" value="alpha/beta-Hydrolases"/>
    <property type="match status" value="1"/>
</dbReference>
<keyword evidence="2" id="KW-1185">Reference proteome</keyword>
<gene>
    <name evidence="1" type="ORF">CMV30_17875</name>
</gene>
<dbReference type="KEGG" id="vbh:CMV30_17875"/>
<dbReference type="Gene3D" id="2.30.42.10">
    <property type="match status" value="1"/>
</dbReference>
<dbReference type="EMBL" id="CP023344">
    <property type="protein sequence ID" value="ATC65663.1"/>
    <property type="molecule type" value="Genomic_DNA"/>
</dbReference>
<name>A0A290QB38_9BACT</name>
<accession>A0A290QB38</accession>
<dbReference type="Gene3D" id="1.25.40.10">
    <property type="entry name" value="Tetratricopeptide repeat domain"/>
    <property type="match status" value="1"/>
</dbReference>
<dbReference type="InterPro" id="IPR036034">
    <property type="entry name" value="PDZ_sf"/>
</dbReference>
<dbReference type="SUPFAM" id="SSF48452">
    <property type="entry name" value="TPR-like"/>
    <property type="match status" value="1"/>
</dbReference>
<dbReference type="Proteomes" id="UP000217265">
    <property type="component" value="Chromosome"/>
</dbReference>
<evidence type="ECO:0008006" key="3">
    <source>
        <dbReference type="Google" id="ProtNLM"/>
    </source>
</evidence>
<dbReference type="Gene3D" id="3.40.50.1820">
    <property type="entry name" value="alpha/beta hydrolase"/>
    <property type="match status" value="1"/>
</dbReference>
<sequence length="586" mass="63594">MCALSFFKPRGQIHLMRAFVLCLFVLALLLSRLPGAPIGRILPNVVCAADPAQSYALYVPSAYVAERKWPVIFCFDPSARGLIPVERLKGAAEKYGYILVGSLTSKNGPYAANAQAAGAMMRDVGAHLSLDPQRLYTAGMSGGARVATSIAMSGVAKGVIACGAGFPKLEEGIPRRVPFVFYGIVGVEDFNLAEFRRLAGELEEREAVHHISVFEGGHVWAPEQELTGAVEWLELQAMRGGKKPVDVVFVRAMLEARADALGKLTGVEQWRGLRALAADFDGVAEVGDFKKRAAALGSSKDVKSALKAEKDFFFREQRLAEEIGELVPLSTARKQRFAAKLRQRMDVAGNAGERQMIRRAIAGYCSMARVTYRDWMDQREYRQAAAAMEMFVALQPDHARGWFDLARAYAAGGDEKGAVEALERSAQAGFDDPARVEKELVFSRLSENERFQAALSRITSNKSEPTTQLPAMRVSAVLASVELRLFYQARTDGDSSLVAFLKVVSVRRGSAAARAGVTAGMEVMGIQQIRVSGLTEGELNNALAQSVRGEILLTVRDDAGDSERTLRIPITKSDGSPTSGTADAHE</sequence>
<reference evidence="1 2" key="1">
    <citation type="submission" date="2017-09" db="EMBL/GenBank/DDBJ databases">
        <title>Complete genome sequence of Verrucomicrobial strain HZ-65, isolated from freshwater.</title>
        <authorList>
            <person name="Choi A."/>
        </authorList>
    </citation>
    <scope>NUCLEOTIDE SEQUENCE [LARGE SCALE GENOMIC DNA]</scope>
    <source>
        <strain evidence="1 2">HZ-65</strain>
    </source>
</reference>
<dbReference type="InterPro" id="IPR029058">
    <property type="entry name" value="AB_hydrolase_fold"/>
</dbReference>
<organism evidence="1 2">
    <name type="scientific">Nibricoccus aquaticus</name>
    <dbReference type="NCBI Taxonomy" id="2576891"/>
    <lineage>
        <taxon>Bacteria</taxon>
        <taxon>Pseudomonadati</taxon>
        <taxon>Verrucomicrobiota</taxon>
        <taxon>Opitutia</taxon>
        <taxon>Opitutales</taxon>
        <taxon>Opitutaceae</taxon>
        <taxon>Nibricoccus</taxon>
    </lineage>
</organism>
<dbReference type="SUPFAM" id="SSF50156">
    <property type="entry name" value="PDZ domain-like"/>
    <property type="match status" value="1"/>
</dbReference>
<dbReference type="InterPro" id="IPR011990">
    <property type="entry name" value="TPR-like_helical_dom_sf"/>
</dbReference>